<evidence type="ECO:0000259" key="1">
    <source>
        <dbReference type="PROSITE" id="PS50801"/>
    </source>
</evidence>
<dbReference type="CDD" id="cd07043">
    <property type="entry name" value="STAS_anti-anti-sigma_factors"/>
    <property type="match status" value="1"/>
</dbReference>
<dbReference type="InterPro" id="IPR002645">
    <property type="entry name" value="STAS_dom"/>
</dbReference>
<dbReference type="Gene3D" id="3.30.750.24">
    <property type="entry name" value="STAS domain"/>
    <property type="match status" value="1"/>
</dbReference>
<protein>
    <recommendedName>
        <fullName evidence="1">STAS domain-containing protein</fullName>
    </recommendedName>
</protein>
<dbReference type="RefSeq" id="WP_075132831.1">
    <property type="nucleotide sequence ID" value="NZ_MSIF01000004.1"/>
</dbReference>
<dbReference type="PANTHER" id="PTHR33495">
    <property type="entry name" value="ANTI-SIGMA FACTOR ANTAGONIST TM_1081-RELATED-RELATED"/>
    <property type="match status" value="1"/>
</dbReference>
<accession>A0A7Z1AYE3</accession>
<comment type="caution">
    <text evidence="2">The sequence shown here is derived from an EMBL/GenBank/DDBJ whole genome shotgun (WGS) entry which is preliminary data.</text>
</comment>
<feature type="domain" description="STAS" evidence="1">
    <location>
        <begin position="15"/>
        <end position="113"/>
    </location>
</feature>
<gene>
    <name evidence="2" type="ORF">BLA60_11660</name>
</gene>
<evidence type="ECO:0000313" key="3">
    <source>
        <dbReference type="Proteomes" id="UP000185696"/>
    </source>
</evidence>
<dbReference type="GO" id="GO:0043856">
    <property type="term" value="F:anti-sigma factor antagonist activity"/>
    <property type="evidence" value="ECO:0007669"/>
    <property type="project" value="TreeGrafter"/>
</dbReference>
<name>A0A7Z1AYE3_9PSEU</name>
<dbReference type="InterPro" id="IPR036513">
    <property type="entry name" value="STAS_dom_sf"/>
</dbReference>
<dbReference type="OrthoDB" id="9793697at2"/>
<dbReference type="PANTHER" id="PTHR33495:SF2">
    <property type="entry name" value="ANTI-SIGMA FACTOR ANTAGONIST TM_1081-RELATED"/>
    <property type="match status" value="1"/>
</dbReference>
<proteinExistence type="predicted"/>
<keyword evidence="3" id="KW-1185">Reference proteome</keyword>
<dbReference type="Proteomes" id="UP000185696">
    <property type="component" value="Unassembled WGS sequence"/>
</dbReference>
<evidence type="ECO:0000313" key="2">
    <source>
        <dbReference type="EMBL" id="OLF11596.1"/>
    </source>
</evidence>
<dbReference type="PROSITE" id="PS50801">
    <property type="entry name" value="STAS"/>
    <property type="match status" value="1"/>
</dbReference>
<dbReference type="Pfam" id="PF01740">
    <property type="entry name" value="STAS"/>
    <property type="match status" value="1"/>
</dbReference>
<dbReference type="AlphaFoldDB" id="A0A7Z1AYE3"/>
<sequence length="113" mass="12166">MATLHVDHHFSGPAIIVKAAGDVDLTTAQLLDDHLTAAATLADPPAPVVADLREVMFFGSNGVSVLLRAHQRCQRHHTPLHVLADRPVTRPLAVLGLRQTFLLCPTLTAALNR</sequence>
<dbReference type="SUPFAM" id="SSF52091">
    <property type="entry name" value="SpoIIaa-like"/>
    <property type="match status" value="1"/>
</dbReference>
<organism evidence="2 3">
    <name type="scientific">Actinophytocola xinjiangensis</name>
    <dbReference type="NCBI Taxonomy" id="485602"/>
    <lineage>
        <taxon>Bacteria</taxon>
        <taxon>Bacillati</taxon>
        <taxon>Actinomycetota</taxon>
        <taxon>Actinomycetes</taxon>
        <taxon>Pseudonocardiales</taxon>
        <taxon>Pseudonocardiaceae</taxon>
    </lineage>
</organism>
<reference evidence="2 3" key="1">
    <citation type="submission" date="2016-12" db="EMBL/GenBank/DDBJ databases">
        <title>The draft genome sequence of Actinophytocola xinjiangensis.</title>
        <authorList>
            <person name="Wang W."/>
            <person name="Yuan L."/>
        </authorList>
    </citation>
    <scope>NUCLEOTIDE SEQUENCE [LARGE SCALE GENOMIC DNA]</scope>
    <source>
        <strain evidence="2 3">CGMCC 4.4663</strain>
    </source>
</reference>
<dbReference type="EMBL" id="MSIF01000004">
    <property type="protein sequence ID" value="OLF11596.1"/>
    <property type="molecule type" value="Genomic_DNA"/>
</dbReference>